<dbReference type="EMBL" id="BQNB010016964">
    <property type="protein sequence ID" value="GJT57820.1"/>
    <property type="molecule type" value="Genomic_DNA"/>
</dbReference>
<organism evidence="10 11">
    <name type="scientific">Tanacetum coccineum</name>
    <dbReference type="NCBI Taxonomy" id="301880"/>
    <lineage>
        <taxon>Eukaryota</taxon>
        <taxon>Viridiplantae</taxon>
        <taxon>Streptophyta</taxon>
        <taxon>Embryophyta</taxon>
        <taxon>Tracheophyta</taxon>
        <taxon>Spermatophyta</taxon>
        <taxon>Magnoliopsida</taxon>
        <taxon>eudicotyledons</taxon>
        <taxon>Gunneridae</taxon>
        <taxon>Pentapetalae</taxon>
        <taxon>asterids</taxon>
        <taxon>campanulids</taxon>
        <taxon>Asterales</taxon>
        <taxon>Asteraceae</taxon>
        <taxon>Asteroideae</taxon>
        <taxon>Anthemideae</taxon>
        <taxon>Anthemidinae</taxon>
        <taxon>Tanacetum</taxon>
    </lineage>
</organism>
<keyword evidence="4" id="KW-0255">Endonuclease</keyword>
<keyword evidence="11" id="KW-1185">Reference proteome</keyword>
<dbReference type="GO" id="GO:0006508">
    <property type="term" value="P:proteolysis"/>
    <property type="evidence" value="ECO:0007669"/>
    <property type="project" value="UniProtKB-KW"/>
</dbReference>
<dbReference type="CDD" id="cd09274">
    <property type="entry name" value="RNase_HI_RT_Ty3"/>
    <property type="match status" value="1"/>
</dbReference>
<dbReference type="InterPro" id="IPR050951">
    <property type="entry name" value="Retrovirus_Pol_polyprotein"/>
</dbReference>
<accession>A0ABQ5F3K8</accession>
<dbReference type="PANTHER" id="PTHR37984:SF5">
    <property type="entry name" value="PROTEIN NYNRIN-LIKE"/>
    <property type="match status" value="1"/>
</dbReference>
<evidence type="ECO:0000313" key="10">
    <source>
        <dbReference type="EMBL" id="GJT57820.1"/>
    </source>
</evidence>
<dbReference type="InterPro" id="IPR005162">
    <property type="entry name" value="Retrotrans_gag_dom"/>
</dbReference>
<evidence type="ECO:0000259" key="8">
    <source>
        <dbReference type="Pfam" id="PF03732"/>
    </source>
</evidence>
<keyword evidence="3" id="KW-0540">Nuclease</keyword>
<dbReference type="Gene3D" id="3.10.10.10">
    <property type="entry name" value="HIV Type 1 Reverse Transcriptase, subunit A, domain 1"/>
    <property type="match status" value="1"/>
</dbReference>
<dbReference type="Pfam" id="PF00078">
    <property type="entry name" value="RVT_1"/>
    <property type="match status" value="1"/>
</dbReference>
<dbReference type="Gene3D" id="3.30.70.270">
    <property type="match status" value="1"/>
</dbReference>
<dbReference type="SUPFAM" id="SSF56672">
    <property type="entry name" value="DNA/RNA polymerases"/>
    <property type="match status" value="1"/>
</dbReference>
<dbReference type="Gene3D" id="3.10.20.370">
    <property type="match status" value="1"/>
</dbReference>
<evidence type="ECO:0000259" key="9">
    <source>
        <dbReference type="Pfam" id="PF17919"/>
    </source>
</evidence>
<dbReference type="CDD" id="cd01647">
    <property type="entry name" value="RT_LTR"/>
    <property type="match status" value="1"/>
</dbReference>
<feature type="region of interest" description="Disordered" evidence="6">
    <location>
        <begin position="475"/>
        <end position="510"/>
    </location>
</feature>
<dbReference type="PANTHER" id="PTHR37984">
    <property type="entry name" value="PROTEIN CBG26694"/>
    <property type="match status" value="1"/>
</dbReference>
<dbReference type="Pfam" id="PF08284">
    <property type="entry name" value="RVP_2"/>
    <property type="match status" value="1"/>
</dbReference>
<dbReference type="GO" id="GO:0008233">
    <property type="term" value="F:peptidase activity"/>
    <property type="evidence" value="ECO:0007669"/>
    <property type="project" value="UniProtKB-KW"/>
</dbReference>
<comment type="caution">
    <text evidence="10">The sequence shown here is derived from an EMBL/GenBank/DDBJ whole genome shotgun (WGS) entry which is preliminary data.</text>
</comment>
<feature type="domain" description="Reverse transcriptase/retrotransposon-derived protein RNase H-like" evidence="9">
    <location>
        <begin position="120"/>
        <end position="214"/>
    </location>
</feature>
<keyword evidence="4" id="KW-0378">Hydrolase</keyword>
<sequence>MCVDYRALNKITVADKYPIPNIDELLDELYGATVFSKLDLRSGYYQIRVADQDIPKTAFRTHSGHYEFKVMPFGLTNAPSTFQAVREFLGLTEYYRRFVRNYRVIARPLTVLTKKDGFIWSKEPLLAFNTLKQTLLTAPVLRLPDFSKTFVVECDASSEGVGAILSQDEHPVAYFSKGLSLSNRVKSAYDRELLALVLAVQKWNHYLLGRHFIVRTDHYTLKFLLEQRITSTEQQRLLFKLMPYDFSIHHRAGKENRGADTLSRMPHSGDPLGSLKEDITDLKRQAVNKQGSGGSGSRYEEVESSHSNYNRRLFHKIEFPVFSGGDPKGWRLKAKKYFRFYNTLDEEKVDVTAMHLEGGALDLYSWMSAEHEIFYWEELINVLQKHFGPLKFQNPDEYLCSIKQTGSVHEYRQEFARRSARISNWPDHCLLGVFLNGLKDELKADVRIYKPRTVYKAMSLALEFESKINHCRPEKKTTWNSQLKPDSKPFTAGSYSPVLANQPKPDPKSNLRITDAEKQNRFLKGECFRCGDKYGPGHRCKTGTFKVLEAEEENGEQQEIETSSLDIDPDETAGISLHAILGKPHPTTMKIQGKLNSTEVLILVDGGSTHNFISDILVSELKLATELVAPFGVQIGNGDVIRCGQICKDLSLQVNDLKIIQDFHPFSLGGADLVLGIQWLATLNTVQANWKELFMIFTIDGKRYKLKGEQSGP</sequence>
<proteinExistence type="predicted"/>
<dbReference type="InterPro" id="IPR043502">
    <property type="entry name" value="DNA/RNA_pol_sf"/>
</dbReference>
<evidence type="ECO:0000256" key="4">
    <source>
        <dbReference type="ARBA" id="ARBA00022759"/>
    </source>
</evidence>
<reference evidence="10" key="1">
    <citation type="journal article" date="2022" name="Int. J. Mol. Sci.">
        <title>Draft Genome of Tanacetum Coccineum: Genomic Comparison of Closely Related Tanacetum-Family Plants.</title>
        <authorList>
            <person name="Yamashiro T."/>
            <person name="Shiraishi A."/>
            <person name="Nakayama K."/>
            <person name="Satake H."/>
        </authorList>
    </citation>
    <scope>NUCLEOTIDE SEQUENCE</scope>
</reference>
<evidence type="ECO:0000256" key="2">
    <source>
        <dbReference type="ARBA" id="ARBA00022695"/>
    </source>
</evidence>
<gene>
    <name evidence="10" type="ORF">Tco_0992874</name>
</gene>
<evidence type="ECO:0000256" key="5">
    <source>
        <dbReference type="ARBA" id="ARBA00023268"/>
    </source>
</evidence>
<feature type="domain" description="Retrotransposon gag" evidence="8">
    <location>
        <begin position="351"/>
        <end position="440"/>
    </location>
</feature>
<evidence type="ECO:0000256" key="1">
    <source>
        <dbReference type="ARBA" id="ARBA00022679"/>
    </source>
</evidence>
<dbReference type="Pfam" id="PF17919">
    <property type="entry name" value="RT_RNaseH_2"/>
    <property type="match status" value="1"/>
</dbReference>
<dbReference type="InterPro" id="IPR000477">
    <property type="entry name" value="RT_dom"/>
</dbReference>
<keyword evidence="10" id="KW-0645">Protease</keyword>
<dbReference type="Pfam" id="PF03732">
    <property type="entry name" value="Retrotrans_gag"/>
    <property type="match status" value="1"/>
</dbReference>
<reference evidence="10" key="2">
    <citation type="submission" date="2022-01" db="EMBL/GenBank/DDBJ databases">
        <authorList>
            <person name="Yamashiro T."/>
            <person name="Shiraishi A."/>
            <person name="Satake H."/>
            <person name="Nakayama K."/>
        </authorList>
    </citation>
    <scope>NUCLEOTIDE SEQUENCE</scope>
</reference>
<keyword evidence="5" id="KW-0511">Multifunctional enzyme</keyword>
<dbReference type="Gene3D" id="2.40.70.10">
    <property type="entry name" value="Acid Proteases"/>
    <property type="match status" value="1"/>
</dbReference>
<evidence type="ECO:0000256" key="3">
    <source>
        <dbReference type="ARBA" id="ARBA00022722"/>
    </source>
</evidence>
<dbReference type="InterPro" id="IPR043128">
    <property type="entry name" value="Rev_trsase/Diguanyl_cyclase"/>
</dbReference>
<evidence type="ECO:0000313" key="11">
    <source>
        <dbReference type="Proteomes" id="UP001151760"/>
    </source>
</evidence>
<protein>
    <submittedName>
        <fullName evidence="10">Retrotransposon gag domain, retroviral aspartyl protease</fullName>
    </submittedName>
</protein>
<dbReference type="InterPro" id="IPR021109">
    <property type="entry name" value="Peptidase_aspartic_dom_sf"/>
</dbReference>
<keyword evidence="2" id="KW-0548">Nucleotidyltransferase</keyword>
<name>A0ABQ5F3K8_9ASTR</name>
<dbReference type="InterPro" id="IPR041577">
    <property type="entry name" value="RT_RNaseH_2"/>
</dbReference>
<evidence type="ECO:0000256" key="6">
    <source>
        <dbReference type="SAM" id="MobiDB-lite"/>
    </source>
</evidence>
<dbReference type="CDD" id="cd00303">
    <property type="entry name" value="retropepsin_like"/>
    <property type="match status" value="1"/>
</dbReference>
<keyword evidence="1" id="KW-0808">Transferase</keyword>
<evidence type="ECO:0000259" key="7">
    <source>
        <dbReference type="Pfam" id="PF00078"/>
    </source>
</evidence>
<feature type="domain" description="Reverse transcriptase" evidence="7">
    <location>
        <begin position="2"/>
        <end position="85"/>
    </location>
</feature>
<dbReference type="Proteomes" id="UP001151760">
    <property type="component" value="Unassembled WGS sequence"/>
</dbReference>